<dbReference type="RefSeq" id="WP_294565205.1">
    <property type="nucleotide sequence ID" value="NZ_CADCTE010000054.1"/>
</dbReference>
<protein>
    <submittedName>
        <fullName evidence="1">ABC transporter, substrate-binding protein (Cluster 1, maltose/g3p/polyamine/iron)</fullName>
    </submittedName>
</protein>
<proteinExistence type="predicted"/>
<dbReference type="Pfam" id="PF01547">
    <property type="entry name" value="SBP_bac_1"/>
    <property type="match status" value="1"/>
</dbReference>
<gene>
    <name evidence="1" type="ORF">AVDCRST_MAG83-725</name>
</gene>
<name>A0A6J4HK04_9MICC</name>
<dbReference type="AlphaFoldDB" id="A0A6J4HK04"/>
<reference evidence="1" key="1">
    <citation type="submission" date="2020-02" db="EMBL/GenBank/DDBJ databases">
        <authorList>
            <person name="Meier V. D."/>
        </authorList>
    </citation>
    <scope>NUCLEOTIDE SEQUENCE</scope>
    <source>
        <strain evidence="1">AVDCRST_MAG83</strain>
    </source>
</reference>
<evidence type="ECO:0000313" key="1">
    <source>
        <dbReference type="EMBL" id="CAA9225286.1"/>
    </source>
</evidence>
<sequence>GAFGTNFDSVKFTDGGSPALLASGRAGFELMGSWEYATQQDADPAFAEEVLGYSEFPAIEGGEGDPDNLAGNTNNFYSIHKDTRYPEEAAEFLKLMYSDEFVKEQVAIGNLPTTTNTEKFLGEAADPEYAKYQFDLVKDAPHFQLSWDQAYPPEATVTIHNAVSQFFSGDIDEDGFIKAMQGL</sequence>
<organism evidence="1">
    <name type="scientific">uncultured Arthrobacter sp</name>
    <dbReference type="NCBI Taxonomy" id="114050"/>
    <lineage>
        <taxon>Bacteria</taxon>
        <taxon>Bacillati</taxon>
        <taxon>Actinomycetota</taxon>
        <taxon>Actinomycetes</taxon>
        <taxon>Micrococcales</taxon>
        <taxon>Micrococcaceae</taxon>
        <taxon>Arthrobacter</taxon>
        <taxon>environmental samples</taxon>
    </lineage>
</organism>
<dbReference type="Gene3D" id="3.40.190.10">
    <property type="entry name" value="Periplasmic binding protein-like II"/>
    <property type="match status" value="2"/>
</dbReference>
<dbReference type="InterPro" id="IPR006059">
    <property type="entry name" value="SBP"/>
</dbReference>
<feature type="non-terminal residue" evidence="1">
    <location>
        <position position="1"/>
    </location>
</feature>
<dbReference type="SUPFAM" id="SSF53850">
    <property type="entry name" value="Periplasmic binding protein-like II"/>
    <property type="match status" value="1"/>
</dbReference>
<dbReference type="EMBL" id="CADCTE010000054">
    <property type="protein sequence ID" value="CAA9225286.1"/>
    <property type="molecule type" value="Genomic_DNA"/>
</dbReference>
<accession>A0A6J4HK04</accession>